<evidence type="ECO:0000313" key="1">
    <source>
        <dbReference type="EMBL" id="ODC03844.1"/>
    </source>
</evidence>
<accession>A0A1E2VA42</accession>
<dbReference type="Proteomes" id="UP000094291">
    <property type="component" value="Unassembled WGS sequence"/>
</dbReference>
<dbReference type="AlphaFoldDB" id="A0A1E2VA42"/>
<proteinExistence type="predicted"/>
<dbReference type="OrthoDB" id="5517323at2"/>
<evidence type="ECO:0000313" key="2">
    <source>
        <dbReference type="Proteomes" id="UP000094291"/>
    </source>
</evidence>
<dbReference type="RefSeq" id="WP_068998426.1">
    <property type="nucleotide sequence ID" value="NZ_MDTQ01000001.1"/>
</dbReference>
<sequence length="139" mass="15297">MDNDSSQADDRLRRISQQKASSVCSEMSFSTALLSTEGHGLSFESLPLHDAILKRIFFDWPKAEVKISLSAFITKGQRAIPCVLSFESVTALECPRCNEWGLSNSILDTELTGNEFSIQMQSGDLIKVKAASYVFGPVC</sequence>
<protein>
    <submittedName>
        <fullName evidence="1">Uncharacterized protein</fullName>
    </submittedName>
</protein>
<organism evidence="1 2">
    <name type="scientific">Terasakiispira papahanaumokuakeensis</name>
    <dbReference type="NCBI Taxonomy" id="197479"/>
    <lineage>
        <taxon>Bacteria</taxon>
        <taxon>Pseudomonadati</taxon>
        <taxon>Pseudomonadota</taxon>
        <taxon>Gammaproteobacteria</taxon>
        <taxon>Oceanospirillales</taxon>
        <taxon>Terasakiispira</taxon>
    </lineage>
</organism>
<keyword evidence="2" id="KW-1185">Reference proteome</keyword>
<comment type="caution">
    <text evidence="1">The sequence shown here is derived from an EMBL/GenBank/DDBJ whole genome shotgun (WGS) entry which is preliminary data.</text>
</comment>
<dbReference type="EMBL" id="MDTQ01000001">
    <property type="protein sequence ID" value="ODC03844.1"/>
    <property type="molecule type" value="Genomic_DNA"/>
</dbReference>
<name>A0A1E2VA42_9GAMM</name>
<reference evidence="1 2" key="1">
    <citation type="submission" date="2016-08" db="EMBL/GenBank/DDBJ databases">
        <authorList>
            <person name="Seilhamer J.J."/>
        </authorList>
    </citation>
    <scope>NUCLEOTIDE SEQUENCE [LARGE SCALE GENOMIC DNA]</scope>
    <source>
        <strain evidence="1 2">PH27A</strain>
    </source>
</reference>
<gene>
    <name evidence="1" type="ORF">BFW38_10105</name>
</gene>